<dbReference type="Proteomes" id="UP000037035">
    <property type="component" value="Unassembled WGS sequence"/>
</dbReference>
<dbReference type="OrthoDB" id="6513042at2759"/>
<name>A0A0L6VTN8_9BASI</name>
<dbReference type="STRING" id="27349.A0A0L6VTN8"/>
<feature type="region of interest" description="Disordered" evidence="1">
    <location>
        <begin position="1270"/>
        <end position="1298"/>
    </location>
</feature>
<dbReference type="GO" id="GO:0003743">
    <property type="term" value="F:translation initiation factor activity"/>
    <property type="evidence" value="ECO:0007669"/>
    <property type="project" value="InterPro"/>
</dbReference>
<organism evidence="3 4">
    <name type="scientific">Puccinia sorghi</name>
    <dbReference type="NCBI Taxonomy" id="27349"/>
    <lineage>
        <taxon>Eukaryota</taxon>
        <taxon>Fungi</taxon>
        <taxon>Dikarya</taxon>
        <taxon>Basidiomycota</taxon>
        <taxon>Pucciniomycotina</taxon>
        <taxon>Pucciniomycetes</taxon>
        <taxon>Pucciniales</taxon>
        <taxon>Pucciniaceae</taxon>
        <taxon>Puccinia</taxon>
    </lineage>
</organism>
<evidence type="ECO:0000259" key="2">
    <source>
        <dbReference type="Pfam" id="PF05183"/>
    </source>
</evidence>
<dbReference type="VEuPathDB" id="FungiDB:VP01_1127g3"/>
<dbReference type="PANTHER" id="PTHR23079">
    <property type="entry name" value="RNA-DEPENDENT RNA POLYMERASE"/>
    <property type="match status" value="1"/>
</dbReference>
<reference evidence="3 4" key="1">
    <citation type="submission" date="2015-08" db="EMBL/GenBank/DDBJ databases">
        <title>Next Generation Sequencing and Analysis of the Genome of Puccinia sorghi L Schw, the Causal Agent of Maize Common Rust.</title>
        <authorList>
            <person name="Rochi L."/>
            <person name="Burguener G."/>
            <person name="Darino M."/>
            <person name="Turjanski A."/>
            <person name="Kreff E."/>
            <person name="Dieguez M.J."/>
            <person name="Sacco F."/>
        </authorList>
    </citation>
    <scope>NUCLEOTIDE SEQUENCE [LARGE SCALE GENOMIC DNA]</scope>
    <source>
        <strain evidence="3 4">RO10H11247</strain>
    </source>
</reference>
<evidence type="ECO:0000256" key="1">
    <source>
        <dbReference type="SAM" id="MobiDB-lite"/>
    </source>
</evidence>
<dbReference type="InterPro" id="IPR007855">
    <property type="entry name" value="RDRP"/>
</dbReference>
<dbReference type="InterPro" id="IPR023398">
    <property type="entry name" value="TIF_eIF4e-like"/>
</dbReference>
<dbReference type="GO" id="GO:0003723">
    <property type="term" value="F:RNA binding"/>
    <property type="evidence" value="ECO:0007669"/>
    <property type="project" value="UniProtKB-KW"/>
</dbReference>
<keyword evidence="4" id="KW-1185">Reference proteome</keyword>
<feature type="compositionally biased region" description="Low complexity" evidence="1">
    <location>
        <begin position="1703"/>
        <end position="1712"/>
    </location>
</feature>
<proteinExistence type="predicted"/>
<feature type="region of interest" description="Disordered" evidence="1">
    <location>
        <begin position="1193"/>
        <end position="1220"/>
    </location>
</feature>
<dbReference type="GO" id="GO:0031380">
    <property type="term" value="C:nuclear RNA-directed RNA polymerase complex"/>
    <property type="evidence" value="ECO:0007669"/>
    <property type="project" value="TreeGrafter"/>
</dbReference>
<sequence length="1826" mass="201792">MEVYIRDLPTGGTLLETKLALITAISKLVHRPPVLKSHETKSNFQVDVRAISNSTSYPHLQPAFHLLQTTQNNRTQRLTGTVTFPTTDLGTRFLAAVVRHPIKILNHLSPIQFEQSLRNGRRIIPHPHLIKTLKETRFKEITQVIQELKEQELTQKPIPISLIDFGRICQHLKRPAFSSEYSICLPPESSLLKFDIHRKLISLSWTNQDRSKKIVIQLQTLRKIEACSPWVIFTLARPPQFEEVLTQPPSYFSSSLPSQKKHAYSLEHFSSFPHHKKKQHTDMRIRVHGYTHTRADVFPFVNNQLRIQFATESAFRNFCTLKFSVPLPKIDTLGRTIVEKDHYDPNRIQAIHENLVCFTIPVAFQIECLLHNSILLPYQILRVCKAVMGLDEHIAERALIQFMKDYAEAVDESEGTVNQFQQDSKPIYLRVLQDALRASAAEAPLSHLLNLDGGDSFPCRTVTITPTRLSLQGPQVEQSNSILRLYQQTENFLRVSVADETGYRLRSSREVDIHHLLRSRYLPFLTKGLILCGRKFEFLGYSNSALKDHQAWFVCPFYKGNELVTAASIRAKLGDFSKVIRIPARYMARIAQAFTSTRRSLTLRPSEITRMEDVERNGSCFTDGVGTISKDLVDEVHRVLNLGSSRKAINSTCYQIRLGGFKGMLSLDPTLKGKMVRMRPSMDKFDAPDSLTLDIAGTFTKPLVAYLNRPLIKLLEDLGIPADVFLKLQERIVRKVENSRSSPKLAADLMQQYSLGTASGMPSILHKLHELMGEGANLGSDFIEECYDLMTIQCLRDLKYRGRIPLDKSYTLVGVADEDNYLPPDSIYVCIQYPHGAPKYLQGSFAITRSPSLHPGDVRVVTAVGKLDPKVAPRLSSLVNCIAFPVQGTATVLACQKQSKNTTLVLTVSLLTRCYMLSSGERSLASCLGGGDLDGDLFTVIGLPQLVPKRSQVHAPASYLPPEMRKLDRDCTIADGAEFFLDYISSDLVGMIATRHLHIADQCPEGTLNGSCIRLAELHSDAVDYPKTGVPVNIRSVPNPPSRMKPDFMCQECEISKEGEDYYESGKVLGRLFREIPADKIDIFIQEAIDTDIAELHRFRRTDHKFGGVYSRLDSDGRMSRLLRRRIRRKHPEGSGHEMILSMDEGLKDEFGRLLVWFGGELMKTCRLNKSEAFLGVIVMGSDRFHKRTTLRRSGITGRPSSSSAAAAEPYSEDDTSCYDRMDDRDRDGRLECLHRAFVAWTVATQSQSNLFGTHCFGLRLPLSSLLDRRASASTPNSTPAATSNNELTDSSPGDHHLLLQRRGSLSDINIGLNRTRAPSLAAIQERITRMKPDLLNNTTTPKNLENTPNMPLTHHEDLLTDPDAKEITQNKETTTNPDPVSQTPTEIKPSLETLHPLQHSWTLYFDTRLSKRSSTSHATGGQAYEAGLQPIGTFQSVEQFCSYFNWTVTPSQMDMNSSVQLFKAHIKPMWEDPANSKGGKWTITIKSNSNLALLDKLWTYLVLGLVGEQIETSTGPQDDDFVCGAIVATRPRGNRIQIWVKEKDNVEKINFLGKRLINVLEITDHSGVSVEFSAHTGGSHGASRFISIQGHANSSSPRGASSNAHTPIMRPALEGMMMGGMGRALEEKSMGGGMMRRSNSAEVSQLGAPRGVVGTAEFGSGAGFRGMAGAGRTSQLSSHDPPIQNGVWRPNNPGPAASVARPPGMSAAAAPAGPPGMMASFMAANRRPQSAMTLPTLGSMGTVAGGGGGGGLSALGAFQHTKQQLASHGKSSRQPSPAPPGSAPKTTVIVPNSSASSSSDTTPHSRNPSPAPPAAPLGRGILSGS</sequence>
<feature type="compositionally biased region" description="Low complexity" evidence="1">
    <location>
        <begin position="1270"/>
        <end position="1286"/>
    </location>
</feature>
<dbReference type="InterPro" id="IPR057596">
    <property type="entry name" value="RDRP_core"/>
</dbReference>
<dbReference type="Pfam" id="PF05183">
    <property type="entry name" value="RdRP"/>
    <property type="match status" value="1"/>
</dbReference>
<gene>
    <name evidence="3" type="ORF">VP01_1127g3</name>
</gene>
<dbReference type="SUPFAM" id="SSF55418">
    <property type="entry name" value="eIF4e-like"/>
    <property type="match status" value="1"/>
</dbReference>
<accession>A0A0L6VTN8</accession>
<dbReference type="EMBL" id="LAVV01001421">
    <property type="protein sequence ID" value="KNZ63565.1"/>
    <property type="molecule type" value="Genomic_DNA"/>
</dbReference>
<dbReference type="GO" id="GO:0003968">
    <property type="term" value="F:RNA-directed RNA polymerase activity"/>
    <property type="evidence" value="ECO:0007669"/>
    <property type="project" value="UniProtKB-KW"/>
</dbReference>
<evidence type="ECO:0000313" key="3">
    <source>
        <dbReference type="EMBL" id="KNZ63565.1"/>
    </source>
</evidence>
<evidence type="ECO:0000313" key="4">
    <source>
        <dbReference type="Proteomes" id="UP000037035"/>
    </source>
</evidence>
<comment type="caution">
    <text evidence="3">The sequence shown here is derived from an EMBL/GenBank/DDBJ whole genome shotgun (WGS) entry which is preliminary data.</text>
</comment>
<dbReference type="Pfam" id="PF01652">
    <property type="entry name" value="IF4E"/>
    <property type="match status" value="1"/>
</dbReference>
<feature type="region of interest" description="Disordered" evidence="1">
    <location>
        <begin position="1670"/>
        <end position="1712"/>
    </location>
</feature>
<feature type="region of interest" description="Disordered" evidence="1">
    <location>
        <begin position="1762"/>
        <end position="1826"/>
    </location>
</feature>
<dbReference type="Gene3D" id="3.30.760.10">
    <property type="entry name" value="RNA Cap, Translation Initiation Factor Eif4e"/>
    <property type="match status" value="1"/>
</dbReference>
<feature type="domain" description="RDRP core" evidence="2">
    <location>
        <begin position="464"/>
        <end position="1076"/>
    </location>
</feature>
<dbReference type="InterPro" id="IPR001040">
    <property type="entry name" value="TIF_eIF_4E"/>
</dbReference>
<dbReference type="GO" id="GO:0030422">
    <property type="term" value="P:siRNA processing"/>
    <property type="evidence" value="ECO:0007669"/>
    <property type="project" value="TreeGrafter"/>
</dbReference>
<protein>
    <recommendedName>
        <fullName evidence="2">RDRP core domain-containing protein</fullName>
    </recommendedName>
</protein>
<dbReference type="PANTHER" id="PTHR23079:SF55">
    <property type="entry name" value="RNA-DIRECTED RNA POLYMERASE"/>
    <property type="match status" value="1"/>
</dbReference>